<organism evidence="2 3">
    <name type="scientific">Batillaria attramentaria</name>
    <dbReference type="NCBI Taxonomy" id="370345"/>
    <lineage>
        <taxon>Eukaryota</taxon>
        <taxon>Metazoa</taxon>
        <taxon>Spiralia</taxon>
        <taxon>Lophotrochozoa</taxon>
        <taxon>Mollusca</taxon>
        <taxon>Gastropoda</taxon>
        <taxon>Caenogastropoda</taxon>
        <taxon>Sorbeoconcha</taxon>
        <taxon>Cerithioidea</taxon>
        <taxon>Batillariidae</taxon>
        <taxon>Batillaria</taxon>
    </lineage>
</organism>
<reference evidence="2 3" key="1">
    <citation type="journal article" date="2023" name="Sci. Data">
        <title>Genome assembly of the Korean intertidal mud-creeper Batillaria attramentaria.</title>
        <authorList>
            <person name="Patra A.K."/>
            <person name="Ho P.T."/>
            <person name="Jun S."/>
            <person name="Lee S.J."/>
            <person name="Kim Y."/>
            <person name="Won Y.J."/>
        </authorList>
    </citation>
    <scope>NUCLEOTIDE SEQUENCE [LARGE SCALE GENOMIC DNA]</scope>
    <source>
        <strain evidence="2">Wonlab-2016</strain>
    </source>
</reference>
<dbReference type="EMBL" id="JACVVK020000536">
    <property type="protein sequence ID" value="KAK7467849.1"/>
    <property type="molecule type" value="Genomic_DNA"/>
</dbReference>
<sequence>MGGPEAAVFRASHQHPTLFRRTSQSLRDRTHLLMAERKAKVQEQEKASGIEGPERTEFGVAVDEALLLKKEEEEAGVAGKRAAAVVAADNNILEAAEALGNMEKSAGESSLAVANNNEVNAGHRTTNTAMMRSTEQRNTSLPSPLWSHTTLGDREKGAVGGRGEKDHG</sequence>
<comment type="caution">
    <text evidence="2">The sequence shown here is derived from an EMBL/GenBank/DDBJ whole genome shotgun (WGS) entry which is preliminary data.</text>
</comment>
<evidence type="ECO:0000313" key="3">
    <source>
        <dbReference type="Proteomes" id="UP001519460"/>
    </source>
</evidence>
<evidence type="ECO:0000256" key="1">
    <source>
        <dbReference type="SAM" id="MobiDB-lite"/>
    </source>
</evidence>
<feature type="compositionally biased region" description="Basic and acidic residues" evidence="1">
    <location>
        <begin position="151"/>
        <end position="168"/>
    </location>
</feature>
<dbReference type="AlphaFoldDB" id="A0ABD0JAF3"/>
<dbReference type="Proteomes" id="UP001519460">
    <property type="component" value="Unassembled WGS sequence"/>
</dbReference>
<gene>
    <name evidence="2" type="ORF">BaRGS_00036920</name>
</gene>
<accession>A0ABD0JAF3</accession>
<evidence type="ECO:0008006" key="4">
    <source>
        <dbReference type="Google" id="ProtNLM"/>
    </source>
</evidence>
<evidence type="ECO:0000313" key="2">
    <source>
        <dbReference type="EMBL" id="KAK7467849.1"/>
    </source>
</evidence>
<protein>
    <recommendedName>
        <fullName evidence="4">SMP domain-containing protein</fullName>
    </recommendedName>
</protein>
<keyword evidence="3" id="KW-1185">Reference proteome</keyword>
<proteinExistence type="predicted"/>
<feature type="compositionally biased region" description="Polar residues" evidence="1">
    <location>
        <begin position="125"/>
        <end position="150"/>
    </location>
</feature>
<name>A0ABD0JAF3_9CAEN</name>
<feature type="region of interest" description="Disordered" evidence="1">
    <location>
        <begin position="125"/>
        <end position="168"/>
    </location>
</feature>